<dbReference type="Proteomes" id="UP000008229">
    <property type="component" value="Chromosome"/>
</dbReference>
<dbReference type="InterPro" id="IPR022761">
    <property type="entry name" value="Fumarate_lyase_N"/>
</dbReference>
<dbReference type="HAMAP" id="MF_00006">
    <property type="entry name" value="Arg_succ_lyase"/>
    <property type="match status" value="1"/>
</dbReference>
<evidence type="ECO:0000256" key="1">
    <source>
        <dbReference type="ARBA" id="ARBA00004941"/>
    </source>
</evidence>
<dbReference type="Pfam" id="PF00206">
    <property type="entry name" value="Lyase_1"/>
    <property type="match status" value="1"/>
</dbReference>
<organism evidence="9 10">
    <name type="scientific">Conexibacter woesei (strain DSM 14684 / CCUG 47730 / CIP 108061 / JCM 11494 / NBRC 100937 / ID131577)</name>
    <dbReference type="NCBI Taxonomy" id="469383"/>
    <lineage>
        <taxon>Bacteria</taxon>
        <taxon>Bacillati</taxon>
        <taxon>Actinomycetota</taxon>
        <taxon>Thermoleophilia</taxon>
        <taxon>Solirubrobacterales</taxon>
        <taxon>Conexibacteraceae</taxon>
        <taxon>Conexibacter</taxon>
    </lineage>
</organism>
<dbReference type="InterPro" id="IPR009049">
    <property type="entry name" value="Argininosuccinate_lyase"/>
</dbReference>
<comment type="catalytic activity">
    <reaction evidence="6">
        <text>2-(N(omega)-L-arginino)succinate = fumarate + L-arginine</text>
        <dbReference type="Rhea" id="RHEA:24020"/>
        <dbReference type="ChEBI" id="CHEBI:29806"/>
        <dbReference type="ChEBI" id="CHEBI:32682"/>
        <dbReference type="ChEBI" id="CHEBI:57472"/>
        <dbReference type="EC" id="4.3.2.1"/>
    </reaction>
</comment>
<evidence type="ECO:0000256" key="3">
    <source>
        <dbReference type="ARBA" id="ARBA00022571"/>
    </source>
</evidence>
<evidence type="ECO:0000256" key="2">
    <source>
        <dbReference type="ARBA" id="ARBA00012338"/>
    </source>
</evidence>
<dbReference type="AlphaFoldDB" id="D3F0A2"/>
<dbReference type="InterPro" id="IPR008948">
    <property type="entry name" value="L-Aspartase-like"/>
</dbReference>
<proteinExistence type="inferred from homology"/>
<keyword evidence="5 6" id="KW-0456">Lyase</keyword>
<dbReference type="STRING" id="469383.Cwoe_3544"/>
<dbReference type="Gene3D" id="1.20.200.10">
    <property type="entry name" value="Fumarase/aspartase (Central domain)"/>
    <property type="match status" value="1"/>
</dbReference>
<comment type="subcellular location">
    <subcellularLocation>
        <location evidence="6">Cytoplasm</location>
    </subcellularLocation>
</comment>
<dbReference type="InterPro" id="IPR029419">
    <property type="entry name" value="Arg_succ_lyase_C"/>
</dbReference>
<dbReference type="HOGENOM" id="CLU_027272_2_3_11"/>
<name>D3F0A2_CONWI</name>
<keyword evidence="6" id="KW-0963">Cytoplasm</keyword>
<dbReference type="InterPro" id="IPR020557">
    <property type="entry name" value="Fumarate_lyase_CS"/>
</dbReference>
<evidence type="ECO:0000256" key="5">
    <source>
        <dbReference type="ARBA" id="ARBA00023239"/>
    </source>
</evidence>
<feature type="domain" description="Argininosuccinate lyase C-terminal" evidence="8">
    <location>
        <begin position="360"/>
        <end position="426"/>
    </location>
</feature>
<dbReference type="Gene3D" id="1.10.40.30">
    <property type="entry name" value="Fumarase/aspartase (C-terminal domain)"/>
    <property type="match status" value="1"/>
</dbReference>
<dbReference type="GO" id="GO:0042450">
    <property type="term" value="P:L-arginine biosynthetic process via ornithine"/>
    <property type="evidence" value="ECO:0007669"/>
    <property type="project" value="UniProtKB-UniRule"/>
</dbReference>
<dbReference type="RefSeq" id="WP_012935013.1">
    <property type="nucleotide sequence ID" value="NC_013739.1"/>
</dbReference>
<evidence type="ECO:0000313" key="9">
    <source>
        <dbReference type="EMBL" id="ADB51962.1"/>
    </source>
</evidence>
<dbReference type="CDD" id="cd01359">
    <property type="entry name" value="Argininosuccinate_lyase"/>
    <property type="match status" value="1"/>
</dbReference>
<dbReference type="UniPathway" id="UPA00068">
    <property type="reaction ID" value="UER00114"/>
</dbReference>
<evidence type="ECO:0000256" key="4">
    <source>
        <dbReference type="ARBA" id="ARBA00022605"/>
    </source>
</evidence>
<dbReference type="InterPro" id="IPR024083">
    <property type="entry name" value="Fumarase/histidase_N"/>
</dbReference>
<feature type="domain" description="Fumarate lyase N-terminal" evidence="7">
    <location>
        <begin position="3"/>
        <end position="296"/>
    </location>
</feature>
<reference evidence="9 10" key="1">
    <citation type="journal article" date="2010" name="Stand. Genomic Sci.">
        <title>Complete genome sequence of Conexibacter woesei type strain (ID131577).</title>
        <authorList>
            <person name="Pukall R."/>
            <person name="Lapidus A."/>
            <person name="Glavina Del Rio T."/>
            <person name="Copeland A."/>
            <person name="Tice H."/>
            <person name="Cheng J.-F."/>
            <person name="Lucas S."/>
            <person name="Chen F."/>
            <person name="Nolan M."/>
            <person name="Bruce D."/>
            <person name="Goodwin L."/>
            <person name="Pitluck S."/>
            <person name="Mavromatis K."/>
            <person name="Ivanova N."/>
            <person name="Ovchinnikova G."/>
            <person name="Pati A."/>
            <person name="Chen A."/>
            <person name="Palaniappan K."/>
            <person name="Land M."/>
            <person name="Hauser L."/>
            <person name="Chang Y.-J."/>
            <person name="Jeffries C.D."/>
            <person name="Chain P."/>
            <person name="Meincke L."/>
            <person name="Sims D."/>
            <person name="Brettin T."/>
            <person name="Detter J.C."/>
            <person name="Rohde M."/>
            <person name="Goeker M."/>
            <person name="Bristow J."/>
            <person name="Eisen J.A."/>
            <person name="Markowitz V."/>
            <person name="Kyrpides N.C."/>
            <person name="Klenk H.-P."/>
            <person name="Hugenholtz P."/>
        </authorList>
    </citation>
    <scope>NUCLEOTIDE SEQUENCE [LARGE SCALE GENOMIC DNA]</scope>
    <source>
        <strain evidence="10">DSM 14684 / CIP 108061 / JCM 11494 / NBRC 100937 / ID131577</strain>
    </source>
</reference>
<evidence type="ECO:0000259" key="8">
    <source>
        <dbReference type="Pfam" id="PF14698"/>
    </source>
</evidence>
<dbReference type="Gene3D" id="1.10.275.10">
    <property type="entry name" value="Fumarase/aspartase (N-terminal domain)"/>
    <property type="match status" value="1"/>
</dbReference>
<dbReference type="EC" id="4.3.2.1" evidence="2 6"/>
<dbReference type="eggNOG" id="COG0165">
    <property type="taxonomic scope" value="Bacteria"/>
</dbReference>
<dbReference type="PANTHER" id="PTHR43814">
    <property type="entry name" value="ARGININOSUCCINATE LYASE"/>
    <property type="match status" value="1"/>
</dbReference>
<dbReference type="KEGG" id="cwo:Cwoe_3544"/>
<dbReference type="InterPro" id="IPR000362">
    <property type="entry name" value="Fumarate_lyase_fam"/>
</dbReference>
<dbReference type="Pfam" id="PF14698">
    <property type="entry name" value="ASL_C2"/>
    <property type="match status" value="1"/>
</dbReference>
<reference evidence="10" key="2">
    <citation type="submission" date="2010-01" db="EMBL/GenBank/DDBJ databases">
        <title>The complete genome of Conexibacter woesei DSM 14684.</title>
        <authorList>
            <consortium name="US DOE Joint Genome Institute (JGI-PGF)"/>
            <person name="Lucas S."/>
            <person name="Copeland A."/>
            <person name="Lapidus A."/>
            <person name="Glavina del Rio T."/>
            <person name="Dalin E."/>
            <person name="Tice H."/>
            <person name="Bruce D."/>
            <person name="Goodwin L."/>
            <person name="Pitluck S."/>
            <person name="Kyrpides N."/>
            <person name="Mavromatis K."/>
            <person name="Ivanova N."/>
            <person name="Mikhailova N."/>
            <person name="Chertkov O."/>
            <person name="Brettin T."/>
            <person name="Detter J.C."/>
            <person name="Han C."/>
            <person name="Larimer F."/>
            <person name="Land M."/>
            <person name="Hauser L."/>
            <person name="Markowitz V."/>
            <person name="Cheng J.-F."/>
            <person name="Hugenholtz P."/>
            <person name="Woyke T."/>
            <person name="Wu D."/>
            <person name="Pukall R."/>
            <person name="Steenblock K."/>
            <person name="Schneider S."/>
            <person name="Klenk H.-P."/>
            <person name="Eisen J.A."/>
        </authorList>
    </citation>
    <scope>NUCLEOTIDE SEQUENCE [LARGE SCALE GENOMIC DNA]</scope>
    <source>
        <strain evidence="10">DSM 14684 / CIP 108061 / JCM 11494 / NBRC 100937 / ID131577</strain>
    </source>
</reference>
<dbReference type="PRINTS" id="PR00145">
    <property type="entry name" value="ARGSUCLYASE"/>
</dbReference>
<evidence type="ECO:0000259" key="7">
    <source>
        <dbReference type="Pfam" id="PF00206"/>
    </source>
</evidence>
<dbReference type="FunFam" id="1.10.275.10:FF:000002">
    <property type="entry name" value="Argininosuccinate lyase"/>
    <property type="match status" value="1"/>
</dbReference>
<keyword evidence="4 6" id="KW-0028">Amino-acid biosynthesis</keyword>
<dbReference type="FunFam" id="1.20.200.10:FF:000015">
    <property type="entry name" value="argininosuccinate lyase isoform X2"/>
    <property type="match status" value="1"/>
</dbReference>
<dbReference type="PRINTS" id="PR00149">
    <property type="entry name" value="FUMRATELYASE"/>
</dbReference>
<comment type="similarity">
    <text evidence="6">Belongs to the lyase 1 family. Argininosuccinate lyase subfamily.</text>
</comment>
<dbReference type="EMBL" id="CP001854">
    <property type="protein sequence ID" value="ADB51962.1"/>
    <property type="molecule type" value="Genomic_DNA"/>
</dbReference>
<evidence type="ECO:0000256" key="6">
    <source>
        <dbReference type="HAMAP-Rule" id="MF_00006"/>
    </source>
</evidence>
<comment type="pathway">
    <text evidence="1 6">Amino-acid biosynthesis; L-arginine biosynthesis; L-arginine from L-ornithine and carbamoyl phosphate: step 3/3.</text>
</comment>
<evidence type="ECO:0000313" key="10">
    <source>
        <dbReference type="Proteomes" id="UP000008229"/>
    </source>
</evidence>
<accession>D3F0A2</accession>
<dbReference type="PROSITE" id="PS00163">
    <property type="entry name" value="FUMARATE_LYASES"/>
    <property type="match status" value="1"/>
</dbReference>
<dbReference type="SUPFAM" id="SSF48557">
    <property type="entry name" value="L-aspartase-like"/>
    <property type="match status" value="1"/>
</dbReference>
<dbReference type="NCBIfam" id="TIGR00838">
    <property type="entry name" value="argH"/>
    <property type="match status" value="1"/>
</dbReference>
<protein>
    <recommendedName>
        <fullName evidence="2 6">Argininosuccinate lyase</fullName>
        <shortName evidence="6">ASAL</shortName>
        <ecNumber evidence="2 6">4.3.2.1</ecNumber>
    </recommendedName>
    <alternativeName>
        <fullName evidence="6">Arginosuccinase</fullName>
    </alternativeName>
</protein>
<keyword evidence="10" id="KW-1185">Reference proteome</keyword>
<dbReference type="FunFam" id="1.10.40.30:FF:000001">
    <property type="entry name" value="Argininosuccinate lyase"/>
    <property type="match status" value="1"/>
</dbReference>
<dbReference type="OrthoDB" id="9769623at2"/>
<dbReference type="GO" id="GO:0005829">
    <property type="term" value="C:cytosol"/>
    <property type="evidence" value="ECO:0007669"/>
    <property type="project" value="TreeGrafter"/>
</dbReference>
<gene>
    <name evidence="6" type="primary">argH</name>
    <name evidence="9" type="ordered locus">Cwoe_3544</name>
</gene>
<dbReference type="GO" id="GO:0004056">
    <property type="term" value="F:argininosuccinate lyase activity"/>
    <property type="evidence" value="ECO:0007669"/>
    <property type="project" value="UniProtKB-UniRule"/>
</dbReference>
<sequence length="452" mass="49876">MSRFSEPQHPVFQQLNASIGFDWRLGPYDVDLSRAHAKMLAAQGIIGQDDRDALLRALDSVEQELQDGSFPFEPDDEDIHMAIERRITQLAGRVGGKLHTARSRNDQVATDMALFTRAHAQAAQEAIRGLMRALVATAERHLDWRMPGYTHLQRAQPVYLSHHLLAYVWMLARDLEKFAAVEQATARLPLGAGALAGVNFDTDRQLVARELGFAGVAENSIDAVSNRDFVLDYLAAAATCGTHLSRLGAEIVLWSSSEFAFAEVSDAWASGSSIMPQKKNPDAAELLRAKAPRIAGHFVALQGTMHALPLTYNKDMQEDKEHLFDAVDTLELCLAAAAGMIEGIAFDRERMAEAASDEFPAATDVADLLVRRGMPFRECHGVVAGLVKQAVDSGRTLTELTLTEIREQSELLDGEYYEVLRGERWLESKDSEGGTSLRRVREQLDRARALLG</sequence>
<keyword evidence="3 6" id="KW-0055">Arginine biosynthesis</keyword>
<dbReference type="PANTHER" id="PTHR43814:SF1">
    <property type="entry name" value="ARGININOSUCCINATE LYASE"/>
    <property type="match status" value="1"/>
</dbReference>